<dbReference type="Proteomes" id="UP000799302">
    <property type="component" value="Unassembled WGS sequence"/>
</dbReference>
<reference evidence="3" key="1">
    <citation type="journal article" date="2020" name="Stud. Mycol.">
        <title>101 Dothideomycetes genomes: a test case for predicting lifestyles and emergence of pathogens.</title>
        <authorList>
            <person name="Haridas S."/>
            <person name="Albert R."/>
            <person name="Binder M."/>
            <person name="Bloem J."/>
            <person name="Labutti K."/>
            <person name="Salamov A."/>
            <person name="Andreopoulos B."/>
            <person name="Baker S."/>
            <person name="Barry K."/>
            <person name="Bills G."/>
            <person name="Bluhm B."/>
            <person name="Cannon C."/>
            <person name="Castanera R."/>
            <person name="Culley D."/>
            <person name="Daum C."/>
            <person name="Ezra D."/>
            <person name="Gonzalez J."/>
            <person name="Henrissat B."/>
            <person name="Kuo A."/>
            <person name="Liang C."/>
            <person name="Lipzen A."/>
            <person name="Lutzoni F."/>
            <person name="Magnuson J."/>
            <person name="Mondo S."/>
            <person name="Nolan M."/>
            <person name="Ohm R."/>
            <person name="Pangilinan J."/>
            <person name="Park H.-J."/>
            <person name="Ramirez L."/>
            <person name="Alfaro M."/>
            <person name="Sun H."/>
            <person name="Tritt A."/>
            <person name="Yoshinaga Y."/>
            <person name="Zwiers L.-H."/>
            <person name="Turgeon B."/>
            <person name="Goodwin S."/>
            <person name="Spatafora J."/>
            <person name="Crous P."/>
            <person name="Grigoriev I."/>
        </authorList>
    </citation>
    <scope>NUCLEOTIDE SEQUENCE</scope>
    <source>
        <strain evidence="3">CBS 115976</strain>
    </source>
</reference>
<feature type="transmembrane region" description="Helical" evidence="1">
    <location>
        <begin position="551"/>
        <end position="572"/>
    </location>
</feature>
<dbReference type="Pfam" id="PF01544">
    <property type="entry name" value="CorA"/>
    <property type="match status" value="1"/>
</dbReference>
<sequence length="592" mass="68223">MDCFTRSFLCAKKYPLELVSPRQSDYLLKENFERLNKEEERLFDQDGKLNVGLLELERGCPSLGFLQVENDTQLQQRLRRSDSQEQCDPLYRAVFFQARSSRDPLSVTRDMFTSVLSHHQVMPVYLDHLFPFGDQENAKDAHFSSFRAENSLSNFLAQQQIPELGRSGLQIQMCYNLRSVEFKKTAHGSPWSIRQAAVYHSFDVKFGRAVWIIIKANSLLRKRIQETASGNRGFKFTNLDTVESAFQASMMQHQVIHEWCTEGWRRYLEHLEEITQEATSDATVAEMEAPTSDREVLLSKFQRSLTFSSLQRQDTGRLSRLAHRSTGFGLRSSRPVLPSTDQAVPLLSLHESKDFESNFNTKFSLKDLQRVQHLVEKVNEVIFVLGMNKHILEKISKYYQSLIKKKDLPDKLKQDCEDAVTEFAEHSDNAISDLAMLESRATALHQLLKERKELLLCVVEHTNMTLNLFLGKEAQKTAIESHKTAIEMKYMAQQMSDVSFRTEQETIFMRIITVVTLLFLPSTFISSLMSTDIVQWPSDSGKPRRVFVPQALGTFFAISAPITFITFPLSYVSHCIEQRRLQQRRQNNQSGQ</sequence>
<keyword evidence="1" id="KW-0812">Transmembrane</keyword>
<name>A0A6A6UNJ2_9PEZI</name>
<dbReference type="OrthoDB" id="5396681at2759"/>
<keyword evidence="4" id="KW-1185">Reference proteome</keyword>
<evidence type="ECO:0000313" key="3">
    <source>
        <dbReference type="EMBL" id="KAF2672997.1"/>
    </source>
</evidence>
<keyword evidence="1" id="KW-1133">Transmembrane helix</keyword>
<accession>A0A6A6UNJ2</accession>
<protein>
    <recommendedName>
        <fullName evidence="2">CorA-like transporter domain-containing protein</fullName>
    </recommendedName>
</protein>
<keyword evidence="1" id="KW-0472">Membrane</keyword>
<organism evidence="3 4">
    <name type="scientific">Microthyrium microscopicum</name>
    <dbReference type="NCBI Taxonomy" id="703497"/>
    <lineage>
        <taxon>Eukaryota</taxon>
        <taxon>Fungi</taxon>
        <taxon>Dikarya</taxon>
        <taxon>Ascomycota</taxon>
        <taxon>Pezizomycotina</taxon>
        <taxon>Dothideomycetes</taxon>
        <taxon>Dothideomycetes incertae sedis</taxon>
        <taxon>Microthyriales</taxon>
        <taxon>Microthyriaceae</taxon>
        <taxon>Microthyrium</taxon>
    </lineage>
</organism>
<dbReference type="Pfam" id="PF26616">
    <property type="entry name" value="CorA-like"/>
    <property type="match status" value="1"/>
</dbReference>
<dbReference type="EMBL" id="MU004231">
    <property type="protein sequence ID" value="KAF2672997.1"/>
    <property type="molecule type" value="Genomic_DNA"/>
</dbReference>
<dbReference type="Gene3D" id="1.20.58.340">
    <property type="entry name" value="Magnesium transport protein CorA, transmembrane region"/>
    <property type="match status" value="1"/>
</dbReference>
<feature type="domain" description="CorA-like transporter" evidence="2">
    <location>
        <begin position="7"/>
        <end position="282"/>
    </location>
</feature>
<dbReference type="AlphaFoldDB" id="A0A6A6UNJ2"/>
<dbReference type="InterPro" id="IPR058257">
    <property type="entry name" value="CorA-like_dom"/>
</dbReference>
<dbReference type="InterPro" id="IPR002523">
    <property type="entry name" value="MgTranspt_CorA/ZnTranspt_ZntB"/>
</dbReference>
<evidence type="ECO:0000256" key="1">
    <source>
        <dbReference type="SAM" id="Phobius"/>
    </source>
</evidence>
<evidence type="ECO:0000259" key="2">
    <source>
        <dbReference type="Pfam" id="PF26616"/>
    </source>
</evidence>
<evidence type="ECO:0000313" key="4">
    <source>
        <dbReference type="Proteomes" id="UP000799302"/>
    </source>
</evidence>
<proteinExistence type="predicted"/>
<gene>
    <name evidence="3" type="ORF">BT63DRAFT_421197</name>
</gene>